<dbReference type="PRINTS" id="PR00412">
    <property type="entry name" value="EPOXHYDRLASE"/>
</dbReference>
<dbReference type="Proteomes" id="UP000181942">
    <property type="component" value="Unassembled WGS sequence"/>
</dbReference>
<dbReference type="InterPro" id="IPR029058">
    <property type="entry name" value="AB_hydrolase_fold"/>
</dbReference>
<dbReference type="InterPro" id="IPR000073">
    <property type="entry name" value="AB_hydrolase_1"/>
</dbReference>
<feature type="domain" description="AB hydrolase-1" evidence="2">
    <location>
        <begin position="39"/>
        <end position="136"/>
    </location>
</feature>
<evidence type="ECO:0000313" key="4">
    <source>
        <dbReference type="Proteomes" id="UP000181942"/>
    </source>
</evidence>
<dbReference type="PANTHER" id="PTHR43329">
    <property type="entry name" value="EPOXIDE HYDROLASE"/>
    <property type="match status" value="1"/>
</dbReference>
<dbReference type="AlphaFoldDB" id="A0A1I2JKX0"/>
<dbReference type="RefSeq" id="WP_256258360.1">
    <property type="nucleotide sequence ID" value="NZ_FONR01000008.1"/>
</dbReference>
<evidence type="ECO:0000313" key="3">
    <source>
        <dbReference type="EMBL" id="SFF55492.1"/>
    </source>
</evidence>
<sequence>MTRSGALRMTDHAGVPLTHGRPRVNGVDLHCATGGSGDPVVLIHGVPKTMFFWRHVIPLLTPHYTVVAVDLRGFGGSGRPATGYDTRTLAADIAALMTALGHDRYRVVGEDWGAAVAYAVAAFHRPKVVQLVFQETRLPGLRVPGLGPLAAEDPRTGWHRSLFGLPHYPELLIAGRERAFWTYFMRRIMWDPSAYTDVDEDEYTRGLEEPGGNHAVFELYRATETDADQNRPQFAIPLECPVLAVGGRAYLAAEPGAQMAQVAVNVTPVVIERAGHNIPLEAPVELGRCYLDFFATTEE</sequence>
<dbReference type="SUPFAM" id="SSF53474">
    <property type="entry name" value="alpha/beta-Hydrolases"/>
    <property type="match status" value="1"/>
</dbReference>
<dbReference type="GO" id="GO:0016787">
    <property type="term" value="F:hydrolase activity"/>
    <property type="evidence" value="ECO:0007669"/>
    <property type="project" value="UniProtKB-KW"/>
</dbReference>
<reference evidence="3 4" key="1">
    <citation type="submission" date="2016-10" db="EMBL/GenBank/DDBJ databases">
        <authorList>
            <person name="de Groot N.N."/>
        </authorList>
    </citation>
    <scope>NUCLEOTIDE SEQUENCE [LARGE SCALE GENOMIC DNA]</scope>
    <source>
        <strain evidence="3 4">OK461</strain>
    </source>
</reference>
<name>A0A1I2JKX0_9ACTN</name>
<evidence type="ECO:0000259" key="2">
    <source>
        <dbReference type="Pfam" id="PF00561"/>
    </source>
</evidence>
<keyword evidence="1" id="KW-0378">Hydrolase</keyword>
<dbReference type="Gene3D" id="3.40.50.1820">
    <property type="entry name" value="alpha/beta hydrolase"/>
    <property type="match status" value="1"/>
</dbReference>
<accession>A0A1I2JKX0</accession>
<organism evidence="3 4">
    <name type="scientific">Streptomyces mirabilis</name>
    <dbReference type="NCBI Taxonomy" id="68239"/>
    <lineage>
        <taxon>Bacteria</taxon>
        <taxon>Bacillati</taxon>
        <taxon>Actinomycetota</taxon>
        <taxon>Actinomycetes</taxon>
        <taxon>Kitasatosporales</taxon>
        <taxon>Streptomycetaceae</taxon>
        <taxon>Streptomyces</taxon>
    </lineage>
</organism>
<gene>
    <name evidence="3" type="ORF">SAMN02787118_108262</name>
</gene>
<dbReference type="EMBL" id="FONR01000008">
    <property type="protein sequence ID" value="SFF55492.1"/>
    <property type="molecule type" value="Genomic_DNA"/>
</dbReference>
<protein>
    <submittedName>
        <fullName evidence="3">Pimeloyl-ACP methyl ester carboxylesterase</fullName>
    </submittedName>
</protein>
<evidence type="ECO:0000256" key="1">
    <source>
        <dbReference type="ARBA" id="ARBA00022801"/>
    </source>
</evidence>
<dbReference type="Pfam" id="PF00561">
    <property type="entry name" value="Abhydrolase_1"/>
    <property type="match status" value="1"/>
</dbReference>
<proteinExistence type="predicted"/>
<dbReference type="InterPro" id="IPR000639">
    <property type="entry name" value="Epox_hydrolase-like"/>
</dbReference>